<gene>
    <name evidence="1" type="ORF">E2C01_081584</name>
</gene>
<sequence>MHSPGHCERKERRLRGDYEDVEAETEWWSAMLGLWNGQGNVRVKGNALMKGLCRQEGKGARALDS</sequence>
<accession>A0A5B7J1I7</accession>
<evidence type="ECO:0000313" key="1">
    <source>
        <dbReference type="EMBL" id="MPC86748.1"/>
    </source>
</evidence>
<comment type="caution">
    <text evidence="1">The sequence shown here is derived from an EMBL/GenBank/DDBJ whole genome shotgun (WGS) entry which is preliminary data.</text>
</comment>
<protein>
    <submittedName>
        <fullName evidence="1">Uncharacterized protein</fullName>
    </submittedName>
</protein>
<evidence type="ECO:0000313" key="2">
    <source>
        <dbReference type="Proteomes" id="UP000324222"/>
    </source>
</evidence>
<dbReference type="Proteomes" id="UP000324222">
    <property type="component" value="Unassembled WGS sequence"/>
</dbReference>
<reference evidence="1 2" key="1">
    <citation type="submission" date="2019-05" db="EMBL/GenBank/DDBJ databases">
        <title>Another draft genome of Portunus trituberculatus and its Hox gene families provides insights of decapod evolution.</title>
        <authorList>
            <person name="Jeong J.-H."/>
            <person name="Song I."/>
            <person name="Kim S."/>
            <person name="Choi T."/>
            <person name="Kim D."/>
            <person name="Ryu S."/>
            <person name="Kim W."/>
        </authorList>
    </citation>
    <scope>NUCLEOTIDE SEQUENCE [LARGE SCALE GENOMIC DNA]</scope>
    <source>
        <tissue evidence="1">Muscle</tissue>
    </source>
</reference>
<dbReference type="AlphaFoldDB" id="A0A5B7J1I7"/>
<dbReference type="EMBL" id="VSRR010072384">
    <property type="protein sequence ID" value="MPC86748.1"/>
    <property type="molecule type" value="Genomic_DNA"/>
</dbReference>
<organism evidence="1 2">
    <name type="scientific">Portunus trituberculatus</name>
    <name type="common">Swimming crab</name>
    <name type="synonym">Neptunus trituberculatus</name>
    <dbReference type="NCBI Taxonomy" id="210409"/>
    <lineage>
        <taxon>Eukaryota</taxon>
        <taxon>Metazoa</taxon>
        <taxon>Ecdysozoa</taxon>
        <taxon>Arthropoda</taxon>
        <taxon>Crustacea</taxon>
        <taxon>Multicrustacea</taxon>
        <taxon>Malacostraca</taxon>
        <taxon>Eumalacostraca</taxon>
        <taxon>Eucarida</taxon>
        <taxon>Decapoda</taxon>
        <taxon>Pleocyemata</taxon>
        <taxon>Brachyura</taxon>
        <taxon>Eubrachyura</taxon>
        <taxon>Portunoidea</taxon>
        <taxon>Portunidae</taxon>
        <taxon>Portuninae</taxon>
        <taxon>Portunus</taxon>
    </lineage>
</organism>
<name>A0A5B7J1I7_PORTR</name>
<keyword evidence="2" id="KW-1185">Reference proteome</keyword>
<proteinExistence type="predicted"/>